<proteinExistence type="predicted"/>
<dbReference type="Proteomes" id="UP000236333">
    <property type="component" value="Unassembled WGS sequence"/>
</dbReference>
<dbReference type="AlphaFoldDB" id="A0A2J8ABK5"/>
<name>A0A2J8ABK5_9CHLO</name>
<dbReference type="EMBL" id="PGGS01000074">
    <property type="protein sequence ID" value="PNH09901.1"/>
    <property type="molecule type" value="Genomic_DNA"/>
</dbReference>
<reference evidence="1 2" key="1">
    <citation type="journal article" date="2017" name="Mol. Biol. Evol.">
        <title>The 4-celled Tetrabaena socialis nuclear genome reveals the essential components for genetic control of cell number at the origin of multicellularity in the volvocine lineage.</title>
        <authorList>
            <person name="Featherston J."/>
            <person name="Arakaki Y."/>
            <person name="Hanschen E.R."/>
            <person name="Ferris P.J."/>
            <person name="Michod R.E."/>
            <person name="Olson B.J.S.C."/>
            <person name="Nozaki H."/>
            <person name="Durand P.M."/>
        </authorList>
    </citation>
    <scope>NUCLEOTIDE SEQUENCE [LARGE SCALE GENOMIC DNA]</scope>
    <source>
        <strain evidence="1 2">NIES-571</strain>
    </source>
</reference>
<evidence type="ECO:0000313" key="2">
    <source>
        <dbReference type="Proteomes" id="UP000236333"/>
    </source>
</evidence>
<sequence>MRWTRRCRVTVDFEPLMAVAAMLYGTSFVAERYSGIRTFLEAGAGGGEAAGGDLARQAAVVDDERLMPVTRHIIAGSGGCGAEGGMRSASFPRVRARVALGREGMRFYELESVIP</sequence>
<dbReference type="OrthoDB" id="245563at2759"/>
<dbReference type="Gene3D" id="1.20.58.1700">
    <property type="match status" value="1"/>
</dbReference>
<gene>
    <name evidence="1" type="ORF">TSOC_003451</name>
</gene>
<accession>A0A2J8ABK5</accession>
<organism evidence="1 2">
    <name type="scientific">Tetrabaena socialis</name>
    <dbReference type="NCBI Taxonomy" id="47790"/>
    <lineage>
        <taxon>Eukaryota</taxon>
        <taxon>Viridiplantae</taxon>
        <taxon>Chlorophyta</taxon>
        <taxon>core chlorophytes</taxon>
        <taxon>Chlorophyceae</taxon>
        <taxon>CS clade</taxon>
        <taxon>Chlamydomonadales</taxon>
        <taxon>Tetrabaenaceae</taxon>
        <taxon>Tetrabaena</taxon>
    </lineage>
</organism>
<comment type="caution">
    <text evidence="1">The sequence shown here is derived from an EMBL/GenBank/DDBJ whole genome shotgun (WGS) entry which is preliminary data.</text>
</comment>
<protein>
    <submittedName>
        <fullName evidence="1">Uncharacterized protein</fullName>
    </submittedName>
</protein>
<keyword evidence="2" id="KW-1185">Reference proteome</keyword>
<evidence type="ECO:0000313" key="1">
    <source>
        <dbReference type="EMBL" id="PNH09901.1"/>
    </source>
</evidence>